<dbReference type="Proteomes" id="UP000675747">
    <property type="component" value="Unassembled WGS sequence"/>
</dbReference>
<dbReference type="EMBL" id="JAGQFT010000020">
    <property type="protein sequence ID" value="MBR0561744.1"/>
    <property type="molecule type" value="Genomic_DNA"/>
</dbReference>
<evidence type="ECO:0000313" key="3">
    <source>
        <dbReference type="EMBL" id="MBS7458818.1"/>
    </source>
</evidence>
<dbReference type="CDD" id="cd04301">
    <property type="entry name" value="NAT_SF"/>
    <property type="match status" value="1"/>
</dbReference>
<dbReference type="GO" id="GO:0016747">
    <property type="term" value="F:acyltransferase activity, transferring groups other than amino-acyl groups"/>
    <property type="evidence" value="ECO:0007669"/>
    <property type="project" value="InterPro"/>
</dbReference>
<dbReference type="Pfam" id="PF13302">
    <property type="entry name" value="Acetyltransf_3"/>
    <property type="match status" value="1"/>
</dbReference>
<dbReference type="InterPro" id="IPR016181">
    <property type="entry name" value="Acyl_CoA_acyltransferase"/>
</dbReference>
<dbReference type="RefSeq" id="WP_211925711.1">
    <property type="nucleotide sequence ID" value="NZ_JAGQFT020000014.1"/>
</dbReference>
<gene>
    <name evidence="3" type="ORF">KB893_016875</name>
    <name evidence="2" type="ORF">KB893_04300</name>
</gene>
<sequence>MIPALVTPRLRLRPLEPGDAAALFALFSEPRILRAASHPRWGAPADARDYVDALCAGTLRGSVAPWAVDLDAARCIGMVTLWFLGEGRTRAELSYLLASAYWGRGLGVEAVAAVLEWAGAAGIARVEASVDVDNAPSLRLLARLGFAADGAPWRRVRSDGLVRRAQRLVRPAAAAVAPEALS</sequence>
<dbReference type="Gene3D" id="3.40.630.30">
    <property type="match status" value="1"/>
</dbReference>
<organism evidence="2">
    <name type="scientific">Coralloluteibacterium stylophorae</name>
    <dbReference type="NCBI Taxonomy" id="1776034"/>
    <lineage>
        <taxon>Bacteria</taxon>
        <taxon>Pseudomonadati</taxon>
        <taxon>Pseudomonadota</taxon>
        <taxon>Gammaproteobacteria</taxon>
        <taxon>Lysobacterales</taxon>
        <taxon>Lysobacteraceae</taxon>
        <taxon>Coralloluteibacterium</taxon>
    </lineage>
</organism>
<dbReference type="SUPFAM" id="SSF55729">
    <property type="entry name" value="Acyl-CoA N-acyltransferases (Nat)"/>
    <property type="match status" value="1"/>
</dbReference>
<proteinExistence type="predicted"/>
<feature type="domain" description="N-acetyltransferase" evidence="1">
    <location>
        <begin position="10"/>
        <end position="173"/>
    </location>
</feature>
<comment type="caution">
    <text evidence="2">The sequence shown here is derived from an EMBL/GenBank/DDBJ whole genome shotgun (WGS) entry which is preliminary data.</text>
</comment>
<dbReference type="PANTHER" id="PTHR43792">
    <property type="entry name" value="GNAT FAMILY, PUTATIVE (AFU_ORTHOLOGUE AFUA_3G00765)-RELATED-RELATED"/>
    <property type="match status" value="1"/>
</dbReference>
<dbReference type="InterPro" id="IPR000182">
    <property type="entry name" value="GNAT_dom"/>
</dbReference>
<dbReference type="PANTHER" id="PTHR43792:SF1">
    <property type="entry name" value="N-ACETYLTRANSFERASE DOMAIN-CONTAINING PROTEIN"/>
    <property type="match status" value="1"/>
</dbReference>
<protein>
    <submittedName>
        <fullName evidence="2">GNAT family N-acetyltransferase</fullName>
    </submittedName>
</protein>
<reference evidence="2" key="2">
    <citation type="submission" date="2021-04" db="EMBL/GenBank/DDBJ databases">
        <authorList>
            <person name="Karlyshev A.V."/>
        </authorList>
    </citation>
    <scope>NUCLEOTIDE SEQUENCE</scope>
    <source>
        <strain evidence="2">LMG 29479</strain>
    </source>
</reference>
<evidence type="ECO:0000259" key="1">
    <source>
        <dbReference type="PROSITE" id="PS51186"/>
    </source>
</evidence>
<dbReference type="PROSITE" id="PS51186">
    <property type="entry name" value="GNAT"/>
    <property type="match status" value="1"/>
</dbReference>
<evidence type="ECO:0000313" key="4">
    <source>
        <dbReference type="Proteomes" id="UP000675747"/>
    </source>
</evidence>
<keyword evidence="4" id="KW-1185">Reference proteome</keyword>
<dbReference type="EMBL" id="JAGQFT020000014">
    <property type="protein sequence ID" value="MBS7458818.1"/>
    <property type="molecule type" value="Genomic_DNA"/>
</dbReference>
<reference evidence="3 4" key="1">
    <citation type="journal article" date="2021" name="Microbiol. Resour. Announc.">
        <title>Draft Genome Sequence of Coralloluteibacterium stylophorae LMG 29479T.</title>
        <authorList>
            <person name="Karlyshev A.V."/>
            <person name="Kudryashova E.B."/>
            <person name="Ariskina E.V."/>
            <person name="Conroy A.P."/>
            <person name="Abidueva E.Y."/>
        </authorList>
    </citation>
    <scope>NUCLEOTIDE SEQUENCE [LARGE SCALE GENOMIC DNA]</scope>
    <source>
        <strain evidence="3 4">LMG 29479</strain>
    </source>
</reference>
<dbReference type="InterPro" id="IPR051531">
    <property type="entry name" value="N-acetyltransferase"/>
</dbReference>
<dbReference type="AlphaFoldDB" id="A0A8J8AXJ4"/>
<accession>A0A8J8AXJ4</accession>
<name>A0A8J8AXJ4_9GAMM</name>
<evidence type="ECO:0000313" key="2">
    <source>
        <dbReference type="EMBL" id="MBR0561744.1"/>
    </source>
</evidence>